<dbReference type="EMBL" id="SNRW01002414">
    <property type="protein sequence ID" value="KAA6392852.1"/>
    <property type="molecule type" value="Genomic_DNA"/>
</dbReference>
<keyword evidence="2" id="KW-0472">Membrane</keyword>
<feature type="transmembrane region" description="Helical" evidence="2">
    <location>
        <begin position="14"/>
        <end position="37"/>
    </location>
</feature>
<feature type="transmembrane region" description="Helical" evidence="2">
    <location>
        <begin position="88"/>
        <end position="109"/>
    </location>
</feature>
<gene>
    <name evidence="3" type="ORF">EZS28_011617</name>
</gene>
<sequence>MLYTFHKESRLGQLFYIFESCIISFQSMAASFCWLNWPLHGPVYKTVSENIQYVGFLIIWLDNTMLFALTIIIRLFIFSHDHKKGGIFTLQTGLFFTILQIGSTVVQIIGLDLRIQKMIIALVGTIIYAAIVLYPLILQLYFNPQGNTIWSLVMTTTFVFYFIGIICTILDTDKVWVLATVWILFIILFILLPILVGYLTYKRGISLWAMREDEEVLQTSDEFDALLLQQDILMDFDLVNQQMQQNKKQNQNLQIFYPEQKFLRSTAIFRTPSTSTKHNTDQEQNEQQLQNNYTDRVRSLSPEREVIPLQSEQQQLPTILPKVFVKLECTTGEDGENPDGYNKTNESTNLNQQQKQQYAKRLKPASKPKKNKSVFAIENSIKFLCIKLLRKNLQALLLAEYLVAQGQKRYPSEYHMWMIIALYHRSFTKNNMNMEEALRTVKQNIPNFIERWLVYALTHDLERQSQR</sequence>
<name>A0A5J4WE85_9EUKA</name>
<proteinExistence type="predicted"/>
<feature type="transmembrane region" description="Helical" evidence="2">
    <location>
        <begin position="57"/>
        <end position="76"/>
    </location>
</feature>
<comment type="caution">
    <text evidence="3">The sequence shown here is derived from an EMBL/GenBank/DDBJ whole genome shotgun (WGS) entry which is preliminary data.</text>
</comment>
<evidence type="ECO:0000256" key="2">
    <source>
        <dbReference type="SAM" id="Phobius"/>
    </source>
</evidence>
<keyword evidence="2" id="KW-1133">Transmembrane helix</keyword>
<evidence type="ECO:0000256" key="1">
    <source>
        <dbReference type="SAM" id="MobiDB-lite"/>
    </source>
</evidence>
<reference evidence="3 4" key="1">
    <citation type="submission" date="2019-03" db="EMBL/GenBank/DDBJ databases">
        <title>Single cell metagenomics reveals metabolic interactions within the superorganism composed of flagellate Streblomastix strix and complex community of Bacteroidetes bacteria on its surface.</title>
        <authorList>
            <person name="Treitli S.C."/>
            <person name="Kolisko M."/>
            <person name="Husnik F."/>
            <person name="Keeling P."/>
            <person name="Hampl V."/>
        </authorList>
    </citation>
    <scope>NUCLEOTIDE SEQUENCE [LARGE SCALE GENOMIC DNA]</scope>
    <source>
        <strain evidence="3">ST1C</strain>
    </source>
</reference>
<dbReference type="AlphaFoldDB" id="A0A5J4WE85"/>
<feature type="transmembrane region" description="Helical" evidence="2">
    <location>
        <begin position="149"/>
        <end position="170"/>
    </location>
</feature>
<evidence type="ECO:0000313" key="4">
    <source>
        <dbReference type="Proteomes" id="UP000324800"/>
    </source>
</evidence>
<feature type="compositionally biased region" description="Polar residues" evidence="1">
    <location>
        <begin position="342"/>
        <end position="351"/>
    </location>
</feature>
<organism evidence="3 4">
    <name type="scientific">Streblomastix strix</name>
    <dbReference type="NCBI Taxonomy" id="222440"/>
    <lineage>
        <taxon>Eukaryota</taxon>
        <taxon>Metamonada</taxon>
        <taxon>Preaxostyla</taxon>
        <taxon>Oxymonadida</taxon>
        <taxon>Streblomastigidae</taxon>
        <taxon>Streblomastix</taxon>
    </lineage>
</organism>
<feature type="region of interest" description="Disordered" evidence="1">
    <location>
        <begin position="331"/>
        <end position="351"/>
    </location>
</feature>
<feature type="transmembrane region" description="Helical" evidence="2">
    <location>
        <begin position="115"/>
        <end position="137"/>
    </location>
</feature>
<keyword evidence="2" id="KW-0812">Transmembrane</keyword>
<feature type="transmembrane region" description="Helical" evidence="2">
    <location>
        <begin position="176"/>
        <end position="201"/>
    </location>
</feature>
<accession>A0A5J4WE85</accession>
<protein>
    <submittedName>
        <fullName evidence="3">Uncharacterized protein</fullName>
    </submittedName>
</protein>
<dbReference type="Proteomes" id="UP000324800">
    <property type="component" value="Unassembled WGS sequence"/>
</dbReference>
<evidence type="ECO:0000313" key="3">
    <source>
        <dbReference type="EMBL" id="KAA6392852.1"/>
    </source>
</evidence>